<organism evidence="2 3">
    <name type="scientific">Rhodanobacter aciditrophus</name>
    <dbReference type="NCBI Taxonomy" id="1623218"/>
    <lineage>
        <taxon>Bacteria</taxon>
        <taxon>Pseudomonadati</taxon>
        <taxon>Pseudomonadota</taxon>
        <taxon>Gammaproteobacteria</taxon>
        <taxon>Lysobacterales</taxon>
        <taxon>Rhodanobacteraceae</taxon>
        <taxon>Rhodanobacter</taxon>
    </lineage>
</organism>
<feature type="region of interest" description="Disordered" evidence="1">
    <location>
        <begin position="1"/>
        <end position="33"/>
    </location>
</feature>
<sequence length="94" mass="9845">MRIGGNFPVIPQTGSNSRHALSTSTASDGRQSSNAMALSTVAEFESASSAESERFFKVEGLSSQAKEALSAYQATESLSASNPRNLLIGVDVYA</sequence>
<dbReference type="EMBL" id="JBHTMN010000003">
    <property type="protein sequence ID" value="MFD1382232.1"/>
    <property type="molecule type" value="Genomic_DNA"/>
</dbReference>
<evidence type="ECO:0000256" key="1">
    <source>
        <dbReference type="SAM" id="MobiDB-lite"/>
    </source>
</evidence>
<keyword evidence="3" id="KW-1185">Reference proteome</keyword>
<protein>
    <submittedName>
        <fullName evidence="2">Uncharacterized protein</fullName>
    </submittedName>
</protein>
<dbReference type="RefSeq" id="WP_377365004.1">
    <property type="nucleotide sequence ID" value="NZ_JBHTMN010000003.1"/>
</dbReference>
<evidence type="ECO:0000313" key="2">
    <source>
        <dbReference type="EMBL" id="MFD1382232.1"/>
    </source>
</evidence>
<comment type="caution">
    <text evidence="2">The sequence shown here is derived from an EMBL/GenBank/DDBJ whole genome shotgun (WGS) entry which is preliminary data.</text>
</comment>
<evidence type="ECO:0000313" key="3">
    <source>
        <dbReference type="Proteomes" id="UP001597059"/>
    </source>
</evidence>
<accession>A0ABW4AWJ7</accession>
<dbReference type="Proteomes" id="UP001597059">
    <property type="component" value="Unassembled WGS sequence"/>
</dbReference>
<proteinExistence type="predicted"/>
<feature type="compositionally biased region" description="Polar residues" evidence="1">
    <location>
        <begin position="12"/>
        <end position="33"/>
    </location>
</feature>
<name>A0ABW4AWJ7_9GAMM</name>
<gene>
    <name evidence="2" type="ORF">ACFQ45_02560</name>
</gene>
<reference evidence="3" key="1">
    <citation type="journal article" date="2019" name="Int. J. Syst. Evol. Microbiol.">
        <title>The Global Catalogue of Microorganisms (GCM) 10K type strain sequencing project: providing services to taxonomists for standard genome sequencing and annotation.</title>
        <authorList>
            <consortium name="The Broad Institute Genomics Platform"/>
            <consortium name="The Broad Institute Genome Sequencing Center for Infectious Disease"/>
            <person name="Wu L."/>
            <person name="Ma J."/>
        </authorList>
    </citation>
    <scope>NUCLEOTIDE SEQUENCE [LARGE SCALE GENOMIC DNA]</scope>
    <source>
        <strain evidence="3">JCM 30774</strain>
    </source>
</reference>